<evidence type="ECO:0000256" key="1">
    <source>
        <dbReference type="ARBA" id="ARBA00008609"/>
    </source>
</evidence>
<evidence type="ECO:0000259" key="2">
    <source>
        <dbReference type="Pfam" id="PF01266"/>
    </source>
</evidence>
<evidence type="ECO:0000313" key="6">
    <source>
        <dbReference type="EMBL" id="CAB4834297.1"/>
    </source>
</evidence>
<dbReference type="Gene3D" id="2.40.30.110">
    <property type="entry name" value="Aminomethyltransferase beta-barrel domains"/>
    <property type="match status" value="1"/>
</dbReference>
<dbReference type="EMBL" id="CAFABK010000086">
    <property type="protein sequence ID" value="CAB4834297.1"/>
    <property type="molecule type" value="Genomic_DNA"/>
</dbReference>
<gene>
    <name evidence="6" type="ORF">UFOPK3204_01454</name>
</gene>
<sequence length="851" mass="93144">MTTLTSPPSRRYPYPRAQVTRLMPSSDMTSAAPSKAQLPGRAQVVIVGGGVIGCSVAYHLAEAGWTDVVLLERDKLTSGTTWHAAGLMTCFGSFSETSMQMRLYTRQLYRELEAKTGQATGFSAVGFIEAAADKDRLEEYRRVAAFNRLCGLEVHEISPREIAERFPIADINGLEAGFYVPDDGRVNPVDVTMALAKGARANGVQIFEEVTATGVTVTDERVQSVTTAQGDIECDYVVNCTGMWARQFGQAHGVNIPLQAAEHYYLITDTIAGIDSTLPVFEDPSAHAYYREEGGGLMIGLFEPVCAPWNVDSIPQDFSFGEIPPDWDRMGPYLERAMQRVPISLEAGIRKFFCGPESFTPDLQPFIGEAPGIRNYFVAAGMNSVGILTGGGVGRVVASWIINGKPDVDVTGFNINRALPHQRNPQYRAERTVETLGLVYQTHYPGRTVTTARGVKRSPIHHLLKERGAYFRDVSGWEGADWYAQPGEMPETGELTWGRPHWFESWANEHRAIREGVGFMDMSFMSKFLVQGEQAGALLDYVSANAVDGADGVITYTQWLNDSGNIQADLTVTKLGANKFFVVASDTAHGQVLQWLTRHGKNFAATVTDVTSGYAQFNIHGPLARDLLQAATTADMSNSAFPFRTAREIDLGFARAMCVRITYVGELGYELYVPTEQAVHAYERLCEVGQQVELVHCGLKALASLRMEKGYRDFGHDIDNTDSVLEVGLGFAVAWDKASDFIGRDAALKQKNSGPLHRRLVQVKLLDPLPLLYHGEILLRSGEVVGYVRAASYGHTLGGAVGLAMVDATEPITADYLATGTWEVEVAGVKVPATTSLRPMYDPTNEKVTGK</sequence>
<dbReference type="Gene3D" id="3.50.50.60">
    <property type="entry name" value="FAD/NAD(P)-binding domain"/>
    <property type="match status" value="1"/>
</dbReference>
<dbReference type="PANTHER" id="PTHR13847">
    <property type="entry name" value="SARCOSINE DEHYDROGENASE-RELATED"/>
    <property type="match status" value="1"/>
</dbReference>
<name>A0A6J7AN91_9ZZZZ</name>
<feature type="domain" description="Aminomethyltransferase C-terminal" evidence="4">
    <location>
        <begin position="758"/>
        <end position="842"/>
    </location>
</feature>
<dbReference type="InterPro" id="IPR032503">
    <property type="entry name" value="FAO_M"/>
</dbReference>
<accession>A0A6J7AN91</accession>
<dbReference type="Pfam" id="PF08669">
    <property type="entry name" value="GCV_T_C"/>
    <property type="match status" value="1"/>
</dbReference>
<dbReference type="SUPFAM" id="SSF54373">
    <property type="entry name" value="FAD-linked reductases, C-terminal domain"/>
    <property type="match status" value="1"/>
</dbReference>
<dbReference type="Pfam" id="PF01571">
    <property type="entry name" value="GCV_T"/>
    <property type="match status" value="1"/>
</dbReference>
<dbReference type="Pfam" id="PF16350">
    <property type="entry name" value="FAO_M"/>
    <property type="match status" value="1"/>
</dbReference>
<dbReference type="GO" id="GO:0005739">
    <property type="term" value="C:mitochondrion"/>
    <property type="evidence" value="ECO:0007669"/>
    <property type="project" value="TreeGrafter"/>
</dbReference>
<dbReference type="SUPFAM" id="SSF51905">
    <property type="entry name" value="FAD/NAD(P)-binding domain"/>
    <property type="match status" value="1"/>
</dbReference>
<dbReference type="AlphaFoldDB" id="A0A6J7AN91"/>
<feature type="domain" description="FAD dependent oxidoreductase central" evidence="5">
    <location>
        <begin position="403"/>
        <end position="458"/>
    </location>
</feature>
<evidence type="ECO:0000259" key="3">
    <source>
        <dbReference type="Pfam" id="PF01571"/>
    </source>
</evidence>
<organism evidence="6">
    <name type="scientific">freshwater metagenome</name>
    <dbReference type="NCBI Taxonomy" id="449393"/>
    <lineage>
        <taxon>unclassified sequences</taxon>
        <taxon>metagenomes</taxon>
        <taxon>ecological metagenomes</taxon>
    </lineage>
</organism>
<feature type="domain" description="FAD dependent oxidoreductase" evidence="2">
    <location>
        <begin position="44"/>
        <end position="400"/>
    </location>
</feature>
<dbReference type="Pfam" id="PF01266">
    <property type="entry name" value="DAO"/>
    <property type="match status" value="1"/>
</dbReference>
<reference evidence="6" key="1">
    <citation type="submission" date="2020-05" db="EMBL/GenBank/DDBJ databases">
        <authorList>
            <person name="Chiriac C."/>
            <person name="Salcher M."/>
            <person name="Ghai R."/>
            <person name="Kavagutti S V."/>
        </authorList>
    </citation>
    <scope>NUCLEOTIDE SEQUENCE</scope>
</reference>
<evidence type="ECO:0000259" key="5">
    <source>
        <dbReference type="Pfam" id="PF16350"/>
    </source>
</evidence>
<dbReference type="SUPFAM" id="SSF103025">
    <property type="entry name" value="Folate-binding domain"/>
    <property type="match status" value="1"/>
</dbReference>
<dbReference type="InterPro" id="IPR036188">
    <property type="entry name" value="FAD/NAD-bd_sf"/>
</dbReference>
<dbReference type="InterPro" id="IPR027266">
    <property type="entry name" value="TrmE/GcvT-like"/>
</dbReference>
<evidence type="ECO:0000259" key="4">
    <source>
        <dbReference type="Pfam" id="PF08669"/>
    </source>
</evidence>
<dbReference type="Gene3D" id="3.30.1360.120">
    <property type="entry name" value="Probable tRNA modification gtpase trme, domain 1"/>
    <property type="match status" value="1"/>
</dbReference>
<dbReference type="InterPro" id="IPR013977">
    <property type="entry name" value="GcvT_C"/>
</dbReference>
<comment type="similarity">
    <text evidence="1">Belongs to the GcvT family.</text>
</comment>
<dbReference type="InterPro" id="IPR006222">
    <property type="entry name" value="GCVT_N"/>
</dbReference>
<dbReference type="Gene3D" id="3.30.9.10">
    <property type="entry name" value="D-Amino Acid Oxidase, subunit A, domain 2"/>
    <property type="match status" value="1"/>
</dbReference>
<dbReference type="InterPro" id="IPR006076">
    <property type="entry name" value="FAD-dep_OxRdtase"/>
</dbReference>
<dbReference type="PANTHER" id="PTHR13847:SF193">
    <property type="entry name" value="PYRUVATE DEHYDROGENASE PHOSPHATASE REGULATORY SUBUNIT, MITOCHONDRIAL"/>
    <property type="match status" value="1"/>
</dbReference>
<feature type="domain" description="GCVT N-terminal" evidence="3">
    <location>
        <begin position="460"/>
        <end position="737"/>
    </location>
</feature>
<dbReference type="SUPFAM" id="SSF101790">
    <property type="entry name" value="Aminomethyltransferase beta-barrel domain"/>
    <property type="match status" value="1"/>
</dbReference>
<dbReference type="Gene3D" id="3.30.70.1400">
    <property type="entry name" value="Aminomethyltransferase beta-barrel domains"/>
    <property type="match status" value="1"/>
</dbReference>
<proteinExistence type="inferred from homology"/>
<dbReference type="InterPro" id="IPR029043">
    <property type="entry name" value="GcvT/YgfZ_C"/>
</dbReference>
<protein>
    <submittedName>
        <fullName evidence="6">Unannotated protein</fullName>
    </submittedName>
</protein>